<proteinExistence type="predicted"/>
<feature type="compositionally biased region" description="Low complexity" evidence="1">
    <location>
        <begin position="24"/>
        <end position="36"/>
    </location>
</feature>
<evidence type="ECO:0000256" key="1">
    <source>
        <dbReference type="SAM" id="MobiDB-lite"/>
    </source>
</evidence>
<organism evidence="2 3">
    <name type="scientific">Candida boidinii</name>
    <name type="common">Yeast</name>
    <dbReference type="NCBI Taxonomy" id="5477"/>
    <lineage>
        <taxon>Eukaryota</taxon>
        <taxon>Fungi</taxon>
        <taxon>Dikarya</taxon>
        <taxon>Ascomycota</taxon>
        <taxon>Saccharomycotina</taxon>
        <taxon>Pichiomycetes</taxon>
        <taxon>Pichiales</taxon>
        <taxon>Pichiaceae</taxon>
        <taxon>Ogataea</taxon>
        <taxon>Ogataea/Candida clade</taxon>
    </lineage>
</organism>
<feature type="compositionally biased region" description="Low complexity" evidence="1">
    <location>
        <begin position="106"/>
        <end position="120"/>
    </location>
</feature>
<name>A0A9W6WK10_CANBO</name>
<gene>
    <name evidence="2" type="ORF">Cboi02_000469000</name>
</gene>
<keyword evidence="3" id="KW-1185">Reference proteome</keyword>
<protein>
    <submittedName>
        <fullName evidence="2">Unnamed protein product</fullName>
    </submittedName>
</protein>
<evidence type="ECO:0000313" key="3">
    <source>
        <dbReference type="Proteomes" id="UP001165120"/>
    </source>
</evidence>
<sequence>MSRPIRSPSIDSKSFIVDPGSLEFDSSFTTSDSESFVEFNADEDTDEDESNGRVDTGTSSTIRGTGPQTSHSKYQKPFGKSAASYDSKLELQHQKRQRQLKKEEINNNISSRNGSNSASSTPGGPLSFNAIEYLITSLNNSLSAIELDRSIVLQSKRIMLKGINESKRRLFLN</sequence>
<dbReference type="Proteomes" id="UP001165120">
    <property type="component" value="Unassembled WGS sequence"/>
</dbReference>
<accession>A0A9W6WK10</accession>
<evidence type="ECO:0000313" key="2">
    <source>
        <dbReference type="EMBL" id="GME75193.1"/>
    </source>
</evidence>
<feature type="compositionally biased region" description="Polar residues" evidence="1">
    <location>
        <begin position="56"/>
        <end position="72"/>
    </location>
</feature>
<comment type="caution">
    <text evidence="2">The sequence shown here is derived from an EMBL/GenBank/DDBJ whole genome shotgun (WGS) entry which is preliminary data.</text>
</comment>
<feature type="compositionally biased region" description="Acidic residues" evidence="1">
    <location>
        <begin position="40"/>
        <end position="49"/>
    </location>
</feature>
<feature type="region of interest" description="Disordered" evidence="1">
    <location>
        <begin position="24"/>
        <end position="122"/>
    </location>
</feature>
<reference evidence="2" key="1">
    <citation type="submission" date="2023-04" db="EMBL/GenBank/DDBJ databases">
        <title>Candida boidinii NBRC 10035.</title>
        <authorList>
            <person name="Ichikawa N."/>
            <person name="Sato H."/>
            <person name="Tonouchi N."/>
        </authorList>
    </citation>
    <scope>NUCLEOTIDE SEQUENCE</scope>
    <source>
        <strain evidence="2">NBRC 10035</strain>
    </source>
</reference>
<dbReference type="EMBL" id="BSXN01001983">
    <property type="protein sequence ID" value="GME75193.1"/>
    <property type="molecule type" value="Genomic_DNA"/>
</dbReference>
<dbReference type="AlphaFoldDB" id="A0A9W6WK10"/>